<keyword evidence="11" id="KW-0325">Glycoprotein</keyword>
<keyword evidence="7" id="KW-1133">Transmembrane helix</keyword>
<keyword evidence="6" id="KW-0677">Repeat</keyword>
<sequence length="655" mass="75384">MLSEVFLRNSWRRSLCLFRIRKIRPDMPENISCIYFYDANLTCTWNKGRETKKFAPPEILSVKKIPGIKQLLTVTWEMPEKIIPLRPRICQVQYRNLYSNFTVSYIISLLHEFVNVSLNSETTTGSCNLTGLWDSTDYSVAIRCVNKESAFWSGWSGEKNGSTEEKAPSGKVDLWRVIESSHSSRNRSVHLMWKVYNFFPLKNFPPSGRILGYKIQYFPEKNTAHKRTNNSTEKKITLLLNEEAHIISVTAYNSAGESPEAILRIPSIDEKCRIFQCLIFLNNAKLVVQWITSEPESTKYVVEWYEELEMDPFGRSWQYVSNSTEWKNNKSMFISYKPSEGPVVDTGILGKNEVTVKWKEISKPKRNGFITNYTIFYKSEDGNELNETVNSDVLQYKLKSLQANTQYTVQIMASNKAGGTIGEQKTFKTLKFGKFKKVCWPDIPNPEESLAVEWPLNNSFLKRVSSQTKTVEFEDINVLEYCFPEENQEGSLLVNYENHVSECTDINKKDTTNRDEKILCNEENEVAKCFSPSMPYIIAEQFTRSQVHSALIPVKEVQDIEMAGNDLCGSQQNPIKNQENDDEEALKLEDFTEKALFNPYLKNSVKTREFLVSESLPEHSLDECKSQSNVLPPFQSNVPGQSYITLDMFRLAKAQ</sequence>
<keyword evidence="4" id="KW-0812">Transmembrane</keyword>
<dbReference type="InterPro" id="IPR003961">
    <property type="entry name" value="FN3_dom"/>
</dbReference>
<dbReference type="GO" id="GO:0004896">
    <property type="term" value="F:cytokine receptor activity"/>
    <property type="evidence" value="ECO:0007669"/>
    <property type="project" value="TreeGrafter"/>
</dbReference>
<comment type="similarity">
    <text evidence="2">Belongs to the type I cytokine receptor family. Type 2 subfamily.</text>
</comment>
<dbReference type="AlphaFoldDB" id="A0A8C3U6V2"/>
<dbReference type="FunFam" id="2.60.40.10:FF:000414">
    <property type="entry name" value="Interleukin-6 receptor subunit beta"/>
    <property type="match status" value="1"/>
</dbReference>
<dbReference type="Proteomes" id="UP000694563">
    <property type="component" value="Chromosome Z"/>
</dbReference>
<evidence type="ECO:0000256" key="3">
    <source>
        <dbReference type="ARBA" id="ARBA00022475"/>
    </source>
</evidence>
<proteinExistence type="inferred from homology"/>
<evidence type="ECO:0000256" key="10">
    <source>
        <dbReference type="ARBA" id="ARBA00023170"/>
    </source>
</evidence>
<dbReference type="PANTHER" id="PTHR23036:SF96">
    <property type="entry name" value="INTERLEUKIN-31 RECEPTOR SUBUNIT ALPHA"/>
    <property type="match status" value="1"/>
</dbReference>
<dbReference type="Gene3D" id="2.60.40.10">
    <property type="entry name" value="Immunoglobulins"/>
    <property type="match status" value="4"/>
</dbReference>
<feature type="domain" description="Fibronectin type-III" evidence="12">
    <location>
        <begin position="170"/>
        <end position="271"/>
    </location>
</feature>
<evidence type="ECO:0000313" key="13">
    <source>
        <dbReference type="Ensembl" id="ENSCUSP00005009849.1"/>
    </source>
</evidence>
<comment type="subcellular location">
    <subcellularLocation>
        <location evidence="1">Cell membrane</location>
        <topology evidence="1">Single-pass type I membrane protein</topology>
    </subcellularLocation>
</comment>
<keyword evidence="9" id="KW-1015">Disulfide bond</keyword>
<dbReference type="PROSITE" id="PS50853">
    <property type="entry name" value="FN3"/>
    <property type="match status" value="3"/>
</dbReference>
<evidence type="ECO:0000256" key="9">
    <source>
        <dbReference type="ARBA" id="ARBA00023157"/>
    </source>
</evidence>
<keyword evidence="8" id="KW-0472">Membrane</keyword>
<dbReference type="CDD" id="cd00063">
    <property type="entry name" value="FN3"/>
    <property type="match status" value="3"/>
</dbReference>
<accession>A0A8C3U6V2</accession>
<dbReference type="InterPro" id="IPR050379">
    <property type="entry name" value="Type-I_Cytokine_Rcpt"/>
</dbReference>
<reference evidence="13" key="1">
    <citation type="submission" date="2020-10" db="EMBL/GenBank/DDBJ databases">
        <title>Catharus ustulatus (Swainson's thrush) genome, bCatUst1, primary haplotype v2.</title>
        <authorList>
            <person name="Delmore K."/>
            <person name="Vafadar M."/>
            <person name="Formenti G."/>
            <person name="Chow W."/>
            <person name="Pelan S."/>
            <person name="Howe K."/>
            <person name="Rhie A."/>
            <person name="Mountcastle J."/>
            <person name="Haase B."/>
            <person name="Fedrigo O."/>
            <person name="Jarvis E.D."/>
        </authorList>
    </citation>
    <scope>NUCLEOTIDE SEQUENCE [LARGE SCALE GENOMIC DNA]</scope>
</reference>
<evidence type="ECO:0000256" key="11">
    <source>
        <dbReference type="ARBA" id="ARBA00023180"/>
    </source>
</evidence>
<protein>
    <submittedName>
        <fullName evidence="13">Interleukin 31 receptor A</fullName>
    </submittedName>
</protein>
<feature type="domain" description="Fibronectin type-III" evidence="12">
    <location>
        <begin position="337"/>
        <end position="432"/>
    </location>
</feature>
<evidence type="ECO:0000256" key="7">
    <source>
        <dbReference type="ARBA" id="ARBA00022989"/>
    </source>
</evidence>
<feature type="domain" description="Fibronectin type-III" evidence="12">
    <location>
        <begin position="56"/>
        <end position="166"/>
    </location>
</feature>
<dbReference type="SUPFAM" id="SSF49265">
    <property type="entry name" value="Fibronectin type III"/>
    <property type="match status" value="3"/>
</dbReference>
<evidence type="ECO:0000256" key="8">
    <source>
        <dbReference type="ARBA" id="ARBA00023136"/>
    </source>
</evidence>
<evidence type="ECO:0000259" key="12">
    <source>
        <dbReference type="PROSITE" id="PS50853"/>
    </source>
</evidence>
<reference evidence="13" key="3">
    <citation type="submission" date="2025-09" db="UniProtKB">
        <authorList>
            <consortium name="Ensembl"/>
        </authorList>
    </citation>
    <scope>IDENTIFICATION</scope>
</reference>
<evidence type="ECO:0000256" key="6">
    <source>
        <dbReference type="ARBA" id="ARBA00022737"/>
    </source>
</evidence>
<evidence type="ECO:0000256" key="1">
    <source>
        <dbReference type="ARBA" id="ARBA00004251"/>
    </source>
</evidence>
<keyword evidence="14" id="KW-1185">Reference proteome</keyword>
<dbReference type="GO" id="GO:0009897">
    <property type="term" value="C:external side of plasma membrane"/>
    <property type="evidence" value="ECO:0007669"/>
    <property type="project" value="TreeGrafter"/>
</dbReference>
<keyword evidence="3" id="KW-1003">Cell membrane</keyword>
<keyword evidence="5" id="KW-0732">Signal</keyword>
<evidence type="ECO:0000256" key="4">
    <source>
        <dbReference type="ARBA" id="ARBA00022692"/>
    </source>
</evidence>
<dbReference type="GO" id="GO:0043235">
    <property type="term" value="C:receptor complex"/>
    <property type="evidence" value="ECO:0007669"/>
    <property type="project" value="TreeGrafter"/>
</dbReference>
<dbReference type="InterPro" id="IPR013783">
    <property type="entry name" value="Ig-like_fold"/>
</dbReference>
<dbReference type="Ensembl" id="ENSCUST00005010256.1">
    <property type="protein sequence ID" value="ENSCUSP00005009849.1"/>
    <property type="gene ID" value="ENSCUSG00005006273.1"/>
</dbReference>
<dbReference type="InterPro" id="IPR036116">
    <property type="entry name" value="FN3_sf"/>
</dbReference>
<evidence type="ECO:0000256" key="5">
    <source>
        <dbReference type="ARBA" id="ARBA00022729"/>
    </source>
</evidence>
<dbReference type="GO" id="GO:0019955">
    <property type="term" value="F:cytokine binding"/>
    <property type="evidence" value="ECO:0007669"/>
    <property type="project" value="TreeGrafter"/>
</dbReference>
<evidence type="ECO:0000256" key="2">
    <source>
        <dbReference type="ARBA" id="ARBA00008921"/>
    </source>
</evidence>
<keyword evidence="10" id="KW-0675">Receptor</keyword>
<organism evidence="13 14">
    <name type="scientific">Catharus ustulatus</name>
    <name type="common">Russet-backed thrush</name>
    <name type="synonym">Hylocichla ustulatus</name>
    <dbReference type="NCBI Taxonomy" id="91951"/>
    <lineage>
        <taxon>Eukaryota</taxon>
        <taxon>Metazoa</taxon>
        <taxon>Chordata</taxon>
        <taxon>Craniata</taxon>
        <taxon>Vertebrata</taxon>
        <taxon>Euteleostomi</taxon>
        <taxon>Archelosauria</taxon>
        <taxon>Archosauria</taxon>
        <taxon>Dinosauria</taxon>
        <taxon>Saurischia</taxon>
        <taxon>Theropoda</taxon>
        <taxon>Coelurosauria</taxon>
        <taxon>Aves</taxon>
        <taxon>Neognathae</taxon>
        <taxon>Neoaves</taxon>
        <taxon>Telluraves</taxon>
        <taxon>Australaves</taxon>
        <taxon>Passeriformes</taxon>
        <taxon>Turdidae</taxon>
        <taxon>Catharus</taxon>
    </lineage>
</organism>
<name>A0A8C3U6V2_CATUS</name>
<dbReference type="PANTHER" id="PTHR23036">
    <property type="entry name" value="CYTOKINE RECEPTOR"/>
    <property type="match status" value="1"/>
</dbReference>
<reference evidence="13" key="2">
    <citation type="submission" date="2025-08" db="UniProtKB">
        <authorList>
            <consortium name="Ensembl"/>
        </authorList>
    </citation>
    <scope>IDENTIFICATION</scope>
</reference>
<evidence type="ECO:0000313" key="14">
    <source>
        <dbReference type="Proteomes" id="UP000694563"/>
    </source>
</evidence>
<dbReference type="Pfam" id="PF00041">
    <property type="entry name" value="fn3"/>
    <property type="match status" value="1"/>
</dbReference>
<dbReference type="SMART" id="SM00060">
    <property type="entry name" value="FN3"/>
    <property type="match status" value="3"/>
</dbReference>